<evidence type="ECO:0000256" key="3">
    <source>
        <dbReference type="ARBA" id="ARBA00006958"/>
    </source>
</evidence>
<comment type="caution">
    <text evidence="10">The sequence shown here is derived from an EMBL/GenBank/DDBJ whole genome shotgun (WGS) entry which is preliminary data.</text>
</comment>
<dbReference type="PANTHER" id="PTHR22930:SF269">
    <property type="entry name" value="NUCLEASE HARBI1-LIKE PROTEIN"/>
    <property type="match status" value="1"/>
</dbReference>
<comment type="similarity">
    <text evidence="3">Belongs to the HARBI1 family.</text>
</comment>
<evidence type="ECO:0000256" key="7">
    <source>
        <dbReference type="ARBA" id="ARBA00023242"/>
    </source>
</evidence>
<reference evidence="10 11" key="1">
    <citation type="submission" date="2023-02" db="EMBL/GenBank/DDBJ databases">
        <title>LHISI_Scaffold_Assembly.</title>
        <authorList>
            <person name="Stuart O.P."/>
            <person name="Cleave R."/>
            <person name="Magrath M.J.L."/>
            <person name="Mikheyev A.S."/>
        </authorList>
    </citation>
    <scope>NUCLEOTIDE SEQUENCE [LARGE SCALE GENOMIC DNA]</scope>
    <source>
        <strain evidence="10">Daus_M_001</strain>
        <tissue evidence="10">Leg muscle</tissue>
    </source>
</reference>
<feature type="domain" description="DDE Tnp4" evidence="9">
    <location>
        <begin position="276"/>
        <end position="337"/>
    </location>
</feature>
<evidence type="ECO:0000256" key="4">
    <source>
        <dbReference type="ARBA" id="ARBA00022722"/>
    </source>
</evidence>
<dbReference type="InterPro" id="IPR027806">
    <property type="entry name" value="HARBI1_dom"/>
</dbReference>
<name>A0ABQ9G5S9_9NEOP</name>
<evidence type="ECO:0000256" key="8">
    <source>
        <dbReference type="SAM" id="MobiDB-lite"/>
    </source>
</evidence>
<evidence type="ECO:0000256" key="1">
    <source>
        <dbReference type="ARBA" id="ARBA00001968"/>
    </source>
</evidence>
<evidence type="ECO:0000256" key="2">
    <source>
        <dbReference type="ARBA" id="ARBA00004123"/>
    </source>
</evidence>
<keyword evidence="11" id="KW-1185">Reference proteome</keyword>
<feature type="region of interest" description="Disordered" evidence="8">
    <location>
        <begin position="424"/>
        <end position="444"/>
    </location>
</feature>
<proteinExistence type="inferred from homology"/>
<keyword evidence="5" id="KW-0479">Metal-binding</keyword>
<dbReference type="Proteomes" id="UP001159363">
    <property type="component" value="Chromosome 14"/>
</dbReference>
<dbReference type="Pfam" id="PF13359">
    <property type="entry name" value="DDE_Tnp_4"/>
    <property type="match status" value="1"/>
</dbReference>
<dbReference type="EMBL" id="JARBHB010000015">
    <property type="protein sequence ID" value="KAJ8867817.1"/>
    <property type="molecule type" value="Genomic_DNA"/>
</dbReference>
<accession>A0ABQ9G5S9</accession>
<evidence type="ECO:0000313" key="11">
    <source>
        <dbReference type="Proteomes" id="UP001159363"/>
    </source>
</evidence>
<organism evidence="10 11">
    <name type="scientific">Dryococelus australis</name>
    <dbReference type="NCBI Taxonomy" id="614101"/>
    <lineage>
        <taxon>Eukaryota</taxon>
        <taxon>Metazoa</taxon>
        <taxon>Ecdysozoa</taxon>
        <taxon>Arthropoda</taxon>
        <taxon>Hexapoda</taxon>
        <taxon>Insecta</taxon>
        <taxon>Pterygota</taxon>
        <taxon>Neoptera</taxon>
        <taxon>Polyneoptera</taxon>
        <taxon>Phasmatodea</taxon>
        <taxon>Verophasmatodea</taxon>
        <taxon>Anareolatae</taxon>
        <taxon>Phasmatidae</taxon>
        <taxon>Eurycanthinae</taxon>
        <taxon>Dryococelus</taxon>
    </lineage>
</organism>
<evidence type="ECO:0000256" key="6">
    <source>
        <dbReference type="ARBA" id="ARBA00022801"/>
    </source>
</evidence>
<protein>
    <recommendedName>
        <fullName evidence="9">DDE Tnp4 domain-containing protein</fullName>
    </recommendedName>
</protein>
<gene>
    <name evidence="10" type="ORF">PR048_031622</name>
</gene>
<evidence type="ECO:0000256" key="5">
    <source>
        <dbReference type="ARBA" id="ARBA00022723"/>
    </source>
</evidence>
<evidence type="ECO:0000259" key="9">
    <source>
        <dbReference type="Pfam" id="PF13359"/>
    </source>
</evidence>
<dbReference type="InterPro" id="IPR045249">
    <property type="entry name" value="HARBI1-like"/>
</dbReference>
<sequence>MNRAFSRARDHGYCTMGAYRPEYKSQCHWLGGQVRDASVLRDASAIRVPVPVTRSEQEPACDTLALQREMSTLVAADAATAASIIILRTRRQRRKRYPVVEWLFMRNDEWEVNESKTYRNFFRMCPSDFQFLLAKVTAAIAKQDTNMKEAIPPPVRLAITLRFVATGKSYSSLSHLFRVPKYQVAKIVPECCDAIYNEMKEEYLKTWRNILCHLSVLLLVHFRVNCIHLLPEKKNTIVLNQSYSRVFQTPDDMDEWLKIAQEFEATWIFPNCVGALDGKHVVIEAPTNSGSVYFNYKGTHSVVLLAVVDAKYRFLCVNIGCNGRAADGGVYNQSTLPASTGGQAIFECIITDTLVRGELWKTVFGRIADRFRVLRSPILLSPENTLKIVAAICTLHNFPLTRKTNYVIAMTFDTHVRDEEIPAGVSQKEGNTGSNLHPLQTLQS</sequence>
<keyword evidence="7" id="KW-0539">Nucleus</keyword>
<keyword evidence="6" id="KW-0378">Hydrolase</keyword>
<evidence type="ECO:0000313" key="10">
    <source>
        <dbReference type="EMBL" id="KAJ8867817.1"/>
    </source>
</evidence>
<feature type="compositionally biased region" description="Polar residues" evidence="8">
    <location>
        <begin position="428"/>
        <end position="444"/>
    </location>
</feature>
<dbReference type="PANTHER" id="PTHR22930">
    <property type="match status" value="1"/>
</dbReference>
<comment type="cofactor">
    <cofactor evidence="1">
        <name>a divalent metal cation</name>
        <dbReference type="ChEBI" id="CHEBI:60240"/>
    </cofactor>
</comment>
<comment type="subcellular location">
    <subcellularLocation>
        <location evidence="2">Nucleus</location>
    </subcellularLocation>
</comment>
<keyword evidence="4" id="KW-0540">Nuclease</keyword>